<dbReference type="EMBL" id="AUPL01005807">
    <property type="protein sequence ID" value="ESL06518.1"/>
    <property type="molecule type" value="Genomic_DNA"/>
</dbReference>
<evidence type="ECO:0000313" key="2">
    <source>
        <dbReference type="Proteomes" id="UP000031737"/>
    </source>
</evidence>
<evidence type="ECO:0000313" key="1">
    <source>
        <dbReference type="EMBL" id="ESL06518.1"/>
    </source>
</evidence>
<gene>
    <name evidence="1" type="ORF">TRSC58_05807</name>
</gene>
<proteinExistence type="predicted"/>
<dbReference type="AlphaFoldDB" id="A0A061ITY7"/>
<dbReference type="OrthoDB" id="247569at2759"/>
<sequence length="123" mass="13966">MRRALHFGVRPVSIVAAGNFCVACRWFVQGGPPPPKLRDGVEPMKKLHSHREEMDARYAAEREADREFYARTPHIPAPLPHNSYEKGKYGMRRRLKVYQPGDGIDVQSLNEAVETGNHAMRKG</sequence>
<reference evidence="1 2" key="1">
    <citation type="submission" date="2013-07" db="EMBL/GenBank/DDBJ databases">
        <authorList>
            <person name="Stoco P.H."/>
            <person name="Wagner G."/>
            <person name="Gerber A."/>
            <person name="Zaha A."/>
            <person name="Thompson C."/>
            <person name="Bartholomeu D.C."/>
            <person name="Luckemeyer D.D."/>
            <person name="Bahia D."/>
            <person name="Loreto E."/>
            <person name="Prestes E.B."/>
            <person name="Lima F.M."/>
            <person name="Rodrigues-Luiz G."/>
            <person name="Vallejo G.A."/>
            <person name="Filho J.F."/>
            <person name="Monteiro K.M."/>
            <person name="Tyler K.M."/>
            <person name="de Almeida L.G."/>
            <person name="Ortiz M.F."/>
            <person name="Siervo M.A."/>
            <person name="de Moraes M.H."/>
            <person name="Cunha O.L."/>
            <person name="Mendonca-Neto R."/>
            <person name="Silva R."/>
            <person name="Teixeira S.M."/>
            <person name="Murta S.M."/>
            <person name="Sincero T.C."/>
            <person name="Mendes T.A."/>
            <person name="Urmenyi T.P."/>
            <person name="Silva V.G."/>
            <person name="da Rocha W.D."/>
            <person name="Andersson B."/>
            <person name="Romanha A.J."/>
            <person name="Steindel M."/>
            <person name="de Vasconcelos A.T."/>
            <person name="Grisard E.C."/>
        </authorList>
    </citation>
    <scope>NUCLEOTIDE SEQUENCE [LARGE SCALE GENOMIC DNA]</scope>
    <source>
        <strain evidence="1 2">SC58</strain>
    </source>
</reference>
<comment type="caution">
    <text evidence="1">The sequence shown here is derived from an EMBL/GenBank/DDBJ whole genome shotgun (WGS) entry which is preliminary data.</text>
</comment>
<keyword evidence="2" id="KW-1185">Reference proteome</keyword>
<accession>A0A061ITY7</accession>
<protein>
    <submittedName>
        <fullName evidence="1">Uncharacterized protein</fullName>
    </submittedName>
</protein>
<organism evidence="1 2">
    <name type="scientific">Trypanosoma rangeli SC58</name>
    <dbReference type="NCBI Taxonomy" id="429131"/>
    <lineage>
        <taxon>Eukaryota</taxon>
        <taxon>Discoba</taxon>
        <taxon>Euglenozoa</taxon>
        <taxon>Kinetoplastea</taxon>
        <taxon>Metakinetoplastina</taxon>
        <taxon>Trypanosomatida</taxon>
        <taxon>Trypanosomatidae</taxon>
        <taxon>Trypanosoma</taxon>
        <taxon>Herpetosoma</taxon>
    </lineage>
</organism>
<name>A0A061ITY7_TRYRA</name>
<dbReference type="Proteomes" id="UP000031737">
    <property type="component" value="Unassembled WGS sequence"/>
</dbReference>
<dbReference type="VEuPathDB" id="TriTrypDB:TRSC58_05807"/>